<organism evidence="2 3">
    <name type="scientific">Methanoregula boonei (strain DSM 21154 / JCM 14090 / 6A8)</name>
    <dbReference type="NCBI Taxonomy" id="456442"/>
    <lineage>
        <taxon>Archaea</taxon>
        <taxon>Methanobacteriati</taxon>
        <taxon>Methanobacteriota</taxon>
        <taxon>Stenosarchaea group</taxon>
        <taxon>Methanomicrobia</taxon>
        <taxon>Methanomicrobiales</taxon>
        <taxon>Methanoregulaceae</taxon>
        <taxon>Methanoregula</taxon>
    </lineage>
</organism>
<comment type="similarity">
    <text evidence="1">Belongs to the UPF0285 family.</text>
</comment>
<accession>A7I633</accession>
<dbReference type="OrthoDB" id="235676at2157"/>
<proteinExistence type="inferred from homology"/>
<dbReference type="GeneID" id="5411388"/>
<dbReference type="InterPro" id="IPR016735">
    <property type="entry name" value="Methan_mark_12"/>
</dbReference>
<evidence type="ECO:0000313" key="3">
    <source>
        <dbReference type="Proteomes" id="UP000002408"/>
    </source>
</evidence>
<keyword evidence="3" id="KW-1185">Reference proteome</keyword>
<dbReference type="NCBIfam" id="TIGR03281">
    <property type="entry name" value="methan_mark_12"/>
    <property type="match status" value="1"/>
</dbReference>
<dbReference type="STRING" id="456442.Mboo_0676"/>
<dbReference type="AlphaFoldDB" id="A7I633"/>
<evidence type="ECO:0000256" key="1">
    <source>
        <dbReference type="HAMAP-Rule" id="MF_01087"/>
    </source>
</evidence>
<dbReference type="HOGENOM" id="CLU_846254_0_0_2"/>
<dbReference type="KEGG" id="mbn:Mboo_0676"/>
<sequence>MFIGIDHGTTAMRFSSETGQFKLTREEATGFSVADLGRLCPPEEIEGIALCYSMGDNFSRITGIDKIKNRGIVSREGAGKHVGGGTKVFDEIKKSGLPTVVIPGLHRDSPTDPRFKAYSHQSSPEKIGIAFEVCQDLGDDVVVSDASSNTVTLLVSAGKLVGAFDACIFAPGTRHGALDVDAIRRVDAGECTANEAFQQAGVNYSLPDDESLRIRTVAMFSAMECAALLLLNPRAQVALAGSLAPLLAPEVESLLGTDVAVYDEWCASRGLARIAREVFSGAEEILGLDVDL</sequence>
<dbReference type="eggNOG" id="arCOG04885">
    <property type="taxonomic scope" value="Archaea"/>
</dbReference>
<name>A7I633_METB6</name>
<evidence type="ECO:0000313" key="2">
    <source>
        <dbReference type="EMBL" id="ABS55194.1"/>
    </source>
</evidence>
<protein>
    <recommendedName>
        <fullName evidence="1">UPF0285 protein Mboo_0676</fullName>
    </recommendedName>
</protein>
<reference evidence="3" key="1">
    <citation type="journal article" date="2015" name="Microbiology">
        <title>Genome of Methanoregula boonei 6A8 reveals adaptations to oligotrophic peatland environments.</title>
        <authorList>
            <person name="Braeuer S."/>
            <person name="Cadillo-Quiroz H."/>
            <person name="Kyrpides N."/>
            <person name="Woyke T."/>
            <person name="Goodwin L."/>
            <person name="Detter C."/>
            <person name="Podell S."/>
            <person name="Yavitt J.B."/>
            <person name="Zinder S.H."/>
        </authorList>
    </citation>
    <scope>NUCLEOTIDE SEQUENCE [LARGE SCALE GENOMIC DNA]</scope>
    <source>
        <strain evidence="3">DSM 21154 / JCM 14090 / 6A8</strain>
    </source>
</reference>
<dbReference type="EMBL" id="CP000780">
    <property type="protein sequence ID" value="ABS55194.1"/>
    <property type="molecule type" value="Genomic_DNA"/>
</dbReference>
<gene>
    <name evidence="2" type="ordered locus">Mboo_0676</name>
</gene>
<dbReference type="Proteomes" id="UP000002408">
    <property type="component" value="Chromosome"/>
</dbReference>
<dbReference type="HAMAP" id="MF_01087">
    <property type="entry name" value="UPF0285"/>
    <property type="match status" value="1"/>
</dbReference>
<dbReference type="RefSeq" id="WP_012106216.1">
    <property type="nucleotide sequence ID" value="NC_009712.1"/>
</dbReference>